<evidence type="ECO:0000313" key="1">
    <source>
        <dbReference type="EMBL" id="AOZ96434.1"/>
    </source>
</evidence>
<dbReference type="KEGG" id="bhu:bhn_I1401"/>
<dbReference type="Gene3D" id="1.20.58.1000">
    <property type="entry name" value="Metal-sensitive repressor, helix protomer"/>
    <property type="match status" value="1"/>
</dbReference>
<dbReference type="EMBL" id="CP017831">
    <property type="protein sequence ID" value="AOZ96434.1"/>
    <property type="molecule type" value="Genomic_DNA"/>
</dbReference>
<dbReference type="RefSeq" id="WP_071176124.1">
    <property type="nucleotide sequence ID" value="NZ_CP017831.1"/>
</dbReference>
<dbReference type="AlphaFoldDB" id="A0A1D9P249"/>
<dbReference type="OrthoDB" id="9811244at2"/>
<gene>
    <name evidence="1" type="ORF">bhn_I1401</name>
</gene>
<accession>A0A1D9P249</accession>
<reference evidence="2" key="1">
    <citation type="submission" date="2016-10" db="EMBL/GenBank/DDBJ databases">
        <title>The complete genome sequence of the rumen bacterium Butyrivibrio hungatei MB2003.</title>
        <authorList>
            <person name="Palevich N."/>
            <person name="Kelly W.J."/>
            <person name="Leahy S.C."/>
            <person name="Altermann E."/>
            <person name="Rakonjac J."/>
            <person name="Attwood G.T."/>
        </authorList>
    </citation>
    <scope>NUCLEOTIDE SEQUENCE [LARGE SCALE GENOMIC DNA]</scope>
    <source>
        <strain evidence="2">MB2003</strain>
    </source>
</reference>
<keyword evidence="2" id="KW-1185">Reference proteome</keyword>
<dbReference type="GO" id="GO:0003677">
    <property type="term" value="F:DNA binding"/>
    <property type="evidence" value="ECO:0007669"/>
    <property type="project" value="InterPro"/>
</dbReference>
<evidence type="ECO:0000313" key="2">
    <source>
        <dbReference type="Proteomes" id="UP000179284"/>
    </source>
</evidence>
<dbReference type="Proteomes" id="UP000179284">
    <property type="component" value="Chromosome I"/>
</dbReference>
<dbReference type="InterPro" id="IPR003735">
    <property type="entry name" value="Metal_Tscrpt_repr"/>
</dbReference>
<dbReference type="InterPro" id="IPR038390">
    <property type="entry name" value="Metal_Tscrpt_repr_sf"/>
</dbReference>
<protein>
    <submittedName>
        <fullName evidence="1">Metal-sensitive transcriptional repressor</fullName>
    </submittedName>
</protein>
<organism evidence="1 2">
    <name type="scientific">Butyrivibrio hungatei</name>
    <dbReference type="NCBI Taxonomy" id="185008"/>
    <lineage>
        <taxon>Bacteria</taxon>
        <taxon>Bacillati</taxon>
        <taxon>Bacillota</taxon>
        <taxon>Clostridia</taxon>
        <taxon>Lachnospirales</taxon>
        <taxon>Lachnospiraceae</taxon>
        <taxon>Butyrivibrio</taxon>
    </lineage>
</organism>
<dbReference type="CDD" id="cd10158">
    <property type="entry name" value="CsoR-like_DUF156_1"/>
    <property type="match status" value="1"/>
</dbReference>
<name>A0A1D9P249_9FIRM</name>
<dbReference type="PANTHER" id="PTHR33677">
    <property type="entry name" value="TRANSCRIPTIONAL REPRESSOR FRMR-RELATED"/>
    <property type="match status" value="1"/>
</dbReference>
<dbReference type="Pfam" id="PF02583">
    <property type="entry name" value="Trns_repr_metal"/>
    <property type="match status" value="1"/>
</dbReference>
<sequence>MSTHTHNHHHDPEKMKAIVNRLSKAIGHLESVKRMVEDDRDCSEVLVQLAAVRSAINNCGKEILKEHISHCIVHAAQDGDEEAIVELNEAIDKFMKTS</sequence>
<dbReference type="PANTHER" id="PTHR33677:SF3">
    <property type="entry name" value="COPPER-SENSING TRANSCRIPTIONAL REPRESSOR RICR"/>
    <property type="match status" value="1"/>
</dbReference>
<dbReference type="GO" id="GO:0045892">
    <property type="term" value="P:negative regulation of DNA-templated transcription"/>
    <property type="evidence" value="ECO:0007669"/>
    <property type="project" value="UniProtKB-ARBA"/>
</dbReference>
<dbReference type="GO" id="GO:0046872">
    <property type="term" value="F:metal ion binding"/>
    <property type="evidence" value="ECO:0007669"/>
    <property type="project" value="InterPro"/>
</dbReference>
<proteinExistence type="predicted"/>